<sequence length="238" mass="25992">MSKPGRSLRIVLTVALLYIKFLASQAYTVTTTNGGSGDVCPPGPQCLGDGKALCINNKCRCQPPEDVGLGHFLCVRSNEVFCAIFNDPTIRGYDGSYSFAPLNCKFKPTHLFVPLCDTSDPDNVRTISETDSCDVKVSAWGTRRRGKSFIRGIDVRFMVLYQGSVYHHLSRIISDATGGVYTFLESTNLAPFGSPTSGPAQNTTIPNVGQIYTEYDHTDNFARIKAEMCGVEVGIRQV</sequence>
<keyword evidence="1" id="KW-0732">Signal</keyword>
<evidence type="ECO:0000313" key="2">
    <source>
        <dbReference type="EMBL" id="GFR97461.1"/>
    </source>
</evidence>
<proteinExistence type="predicted"/>
<protein>
    <recommendedName>
        <fullName evidence="4">VWFD domain-containing protein</fullName>
    </recommendedName>
</protein>
<gene>
    <name evidence="2" type="ORF">ElyMa_004478200</name>
</gene>
<dbReference type="Proteomes" id="UP000762676">
    <property type="component" value="Unassembled WGS sequence"/>
</dbReference>
<evidence type="ECO:0000313" key="3">
    <source>
        <dbReference type="Proteomes" id="UP000762676"/>
    </source>
</evidence>
<dbReference type="AlphaFoldDB" id="A0AAV4HKZ5"/>
<evidence type="ECO:0000256" key="1">
    <source>
        <dbReference type="SAM" id="SignalP"/>
    </source>
</evidence>
<organism evidence="2 3">
    <name type="scientific">Elysia marginata</name>
    <dbReference type="NCBI Taxonomy" id="1093978"/>
    <lineage>
        <taxon>Eukaryota</taxon>
        <taxon>Metazoa</taxon>
        <taxon>Spiralia</taxon>
        <taxon>Lophotrochozoa</taxon>
        <taxon>Mollusca</taxon>
        <taxon>Gastropoda</taxon>
        <taxon>Heterobranchia</taxon>
        <taxon>Euthyneura</taxon>
        <taxon>Panpulmonata</taxon>
        <taxon>Sacoglossa</taxon>
        <taxon>Placobranchoidea</taxon>
        <taxon>Plakobranchidae</taxon>
        <taxon>Elysia</taxon>
    </lineage>
</organism>
<feature type="chain" id="PRO_5043450254" description="VWFD domain-containing protein" evidence="1">
    <location>
        <begin position="27"/>
        <end position="238"/>
    </location>
</feature>
<comment type="caution">
    <text evidence="2">The sequence shown here is derived from an EMBL/GenBank/DDBJ whole genome shotgun (WGS) entry which is preliminary data.</text>
</comment>
<name>A0AAV4HKZ5_9GAST</name>
<feature type="signal peptide" evidence="1">
    <location>
        <begin position="1"/>
        <end position="26"/>
    </location>
</feature>
<dbReference type="EMBL" id="BMAT01009044">
    <property type="protein sequence ID" value="GFR97461.1"/>
    <property type="molecule type" value="Genomic_DNA"/>
</dbReference>
<keyword evidence="3" id="KW-1185">Reference proteome</keyword>
<evidence type="ECO:0008006" key="4">
    <source>
        <dbReference type="Google" id="ProtNLM"/>
    </source>
</evidence>
<accession>A0AAV4HKZ5</accession>
<reference evidence="2 3" key="1">
    <citation type="journal article" date="2021" name="Elife">
        <title>Chloroplast acquisition without the gene transfer in kleptoplastic sea slugs, Plakobranchus ocellatus.</title>
        <authorList>
            <person name="Maeda T."/>
            <person name="Takahashi S."/>
            <person name="Yoshida T."/>
            <person name="Shimamura S."/>
            <person name="Takaki Y."/>
            <person name="Nagai Y."/>
            <person name="Toyoda A."/>
            <person name="Suzuki Y."/>
            <person name="Arimoto A."/>
            <person name="Ishii H."/>
            <person name="Satoh N."/>
            <person name="Nishiyama T."/>
            <person name="Hasebe M."/>
            <person name="Maruyama T."/>
            <person name="Minagawa J."/>
            <person name="Obokata J."/>
            <person name="Shigenobu S."/>
        </authorList>
    </citation>
    <scope>NUCLEOTIDE SEQUENCE [LARGE SCALE GENOMIC DNA]</scope>
</reference>